<proteinExistence type="predicted"/>
<feature type="transmembrane region" description="Helical" evidence="2">
    <location>
        <begin position="469"/>
        <end position="488"/>
    </location>
</feature>
<dbReference type="Pfam" id="PF24871">
    <property type="entry name" value="Piezo_TM1-24"/>
    <property type="match status" value="1"/>
</dbReference>
<feature type="transmembrane region" description="Helical" evidence="2">
    <location>
        <begin position="72"/>
        <end position="93"/>
    </location>
</feature>
<feature type="transmembrane region" description="Helical" evidence="2">
    <location>
        <begin position="282"/>
        <end position="300"/>
    </location>
</feature>
<dbReference type="STRING" id="75743.A0A401NZB4"/>
<dbReference type="GO" id="GO:0016020">
    <property type="term" value="C:membrane"/>
    <property type="evidence" value="ECO:0007669"/>
    <property type="project" value="InterPro"/>
</dbReference>
<feature type="transmembrane region" description="Helical" evidence="2">
    <location>
        <begin position="853"/>
        <end position="875"/>
    </location>
</feature>
<feature type="compositionally biased region" description="Polar residues" evidence="1">
    <location>
        <begin position="386"/>
        <end position="397"/>
    </location>
</feature>
<feature type="transmembrane region" description="Helical" evidence="2">
    <location>
        <begin position="577"/>
        <end position="595"/>
    </location>
</feature>
<dbReference type="InterPro" id="IPR056769">
    <property type="entry name" value="Piezo_TM1-24"/>
</dbReference>
<dbReference type="GO" id="GO:0008381">
    <property type="term" value="F:mechanosensitive monoatomic ion channel activity"/>
    <property type="evidence" value="ECO:0007669"/>
    <property type="project" value="InterPro"/>
</dbReference>
<feature type="transmembrane region" description="Helical" evidence="2">
    <location>
        <begin position="1040"/>
        <end position="1062"/>
    </location>
</feature>
<accession>A0A401NZB4</accession>
<feature type="transmembrane region" description="Helical" evidence="2">
    <location>
        <begin position="601"/>
        <end position="619"/>
    </location>
</feature>
<keyword evidence="5" id="KW-1185">Reference proteome</keyword>
<dbReference type="EMBL" id="BFAA01004267">
    <property type="protein sequence ID" value="GCB66207.1"/>
    <property type="molecule type" value="Genomic_DNA"/>
</dbReference>
<keyword evidence="2" id="KW-0812">Transmembrane</keyword>
<feature type="transmembrane region" description="Helical" evidence="2">
    <location>
        <begin position="6"/>
        <end position="25"/>
    </location>
</feature>
<dbReference type="Proteomes" id="UP000288216">
    <property type="component" value="Unassembled WGS sequence"/>
</dbReference>
<feature type="transmembrane region" description="Helical" evidence="2">
    <location>
        <begin position="988"/>
        <end position="1006"/>
    </location>
</feature>
<gene>
    <name evidence="4" type="ORF">scyTo_0010066</name>
</gene>
<dbReference type="AlphaFoldDB" id="A0A401NZB4"/>
<name>A0A401NZB4_SCYTO</name>
<feature type="domain" description="Piezo TM1-24" evidence="3">
    <location>
        <begin position="63"/>
        <end position="708"/>
    </location>
</feature>
<dbReference type="PANTHER" id="PTHR47049:SF7">
    <property type="entry name" value="PIEZO-TYPE MECHANOSENSITIVE ION CHANNEL COMPONENT 2 ISOFORM X1"/>
    <property type="match status" value="1"/>
</dbReference>
<dbReference type="OMA" id="RYCYFLS"/>
<feature type="compositionally biased region" description="Acidic residues" evidence="1">
    <location>
        <begin position="116"/>
        <end position="139"/>
    </location>
</feature>
<sequence>MAPVILCDLIFRLLLPLCLLTAISFRYNGLSVAYLVFLLLLPLFSEPTTITMQVRFGLLMSFRLNEGDVGNAIRLVFPDIGMFIGSLAVFRICRKLLVGAGSRNVAWNLSHSKGEEEVEETESEVETDSERDSEEGEEEVLGKDKAESKPGFTQKLAFHMAAIKEMIGHLIMTTRKAVVTILLGFAGIVHPSLISAVYFFIFLGLCTWWACGRVFSLFFFKRLCLLMVFISGGHLAVIYLYQLPFIQGQLPPDDIHMRLFGMTAVIKTNMSEPWQLMTHPGLHWPVILNPIVLLVLYYTIATIIRQLLLNGESGAGLSEMVIYSMDGVSEQISAEGSLQIVESDDKQQPSINSVSGHAVELTVPFYLPQRNNNSLPVQMYCSPEYTQRSTNSDTNTEMGRLDDDSENPHNSLSIIGHFTMRQSYLCALIFMMIWSITYNSWLTFVLLIWSCVIWMLRGRQRWAKLSSPFLVVYGNLLIIQQFFTGLQLSEAELFPRVSDAVLIDFDLKHPNTPCVHLGAKITYTFTFWLLLCQHLTEKEKMKRRIQVSLSEINLQEPESTQKDNTLMTVIGSVVKGLLIKYWIYFCTAMFVIISFNGRVVVYKILYIMLFLFCVALYQVRYDWWRQILRYFWITVVSYSMLVLIIIYTYQFKTVSWLFQQKMGMSEDSLKDLGLEQYDTAELFAKISLPAIFLLACIFQLHYFHDHFLSLTDCRQVTPRQDNLIYSDIKVENRVTVLADRLIDQHSDNIGSSSINTLEKFNFEPKETSSEQAEEADMKGYPNPWGMVIDRLATLFLRFLEMVHQAQVLVWRFLELHIIKIISSFIIGITLKEVSLMNYVFLILWVFALPYSSFRPLASSISTVWACVMIVCKMMYQLKVVKLSTYSANCTLNGSQDLLSTSTLYAGPIDPTYWYGALKKCEDNVLPCLKNHLIILGLLTFEVTVYRHQQYYRLHNGLQTPLTGTLLDNITRLHLDDGLLNCIKYFTNYFFYKFGLEVCFMVAINLIGQRMDLYSAIHAVWLMAVLCRCRRKAIAEIWPKYCCFITFIIPFQYLLCIGIPPSLCKDYPWRSSLRLSSNLVKWLYLPDFIKRPNPMFLMCESSIY</sequence>
<feature type="transmembrane region" description="Helical" evidence="2">
    <location>
        <begin position="517"/>
        <end position="536"/>
    </location>
</feature>
<evidence type="ECO:0000313" key="4">
    <source>
        <dbReference type="EMBL" id="GCB66207.1"/>
    </source>
</evidence>
<keyword evidence="2" id="KW-1133">Transmembrane helix</keyword>
<feature type="transmembrane region" description="Helical" evidence="2">
    <location>
        <begin position="223"/>
        <end position="241"/>
    </location>
</feature>
<comment type="caution">
    <text evidence="4">The sequence shown here is derived from an EMBL/GenBank/DDBJ whole genome shotgun (WGS) entry which is preliminary data.</text>
</comment>
<protein>
    <recommendedName>
        <fullName evidence="3">Piezo TM1-24 domain-containing protein</fullName>
    </recommendedName>
</protein>
<evidence type="ECO:0000259" key="3">
    <source>
        <dbReference type="Pfam" id="PF24871"/>
    </source>
</evidence>
<feature type="transmembrane region" description="Helical" evidence="2">
    <location>
        <begin position="820"/>
        <end position="847"/>
    </location>
</feature>
<feature type="transmembrane region" description="Helical" evidence="2">
    <location>
        <begin position="32"/>
        <end position="52"/>
    </location>
</feature>
<keyword evidence="2" id="KW-0472">Membrane</keyword>
<dbReference type="InterPro" id="IPR027272">
    <property type="entry name" value="Piezo"/>
</dbReference>
<feature type="region of interest" description="Disordered" evidence="1">
    <location>
        <begin position="114"/>
        <end position="145"/>
    </location>
</feature>
<feature type="region of interest" description="Disordered" evidence="1">
    <location>
        <begin position="386"/>
        <end position="405"/>
    </location>
</feature>
<dbReference type="PANTHER" id="PTHR47049">
    <property type="entry name" value="PIEZO-TYPE MECHANOSENSITIVE ION CHANNEL HOMOLOG"/>
    <property type="match status" value="1"/>
</dbReference>
<evidence type="ECO:0000313" key="5">
    <source>
        <dbReference type="Proteomes" id="UP000288216"/>
    </source>
</evidence>
<evidence type="ECO:0000256" key="2">
    <source>
        <dbReference type="SAM" id="Phobius"/>
    </source>
</evidence>
<dbReference type="OrthoDB" id="303066at2759"/>
<organism evidence="4 5">
    <name type="scientific">Scyliorhinus torazame</name>
    <name type="common">Cloudy catshark</name>
    <name type="synonym">Catulus torazame</name>
    <dbReference type="NCBI Taxonomy" id="75743"/>
    <lineage>
        <taxon>Eukaryota</taxon>
        <taxon>Metazoa</taxon>
        <taxon>Chordata</taxon>
        <taxon>Craniata</taxon>
        <taxon>Vertebrata</taxon>
        <taxon>Chondrichthyes</taxon>
        <taxon>Elasmobranchii</taxon>
        <taxon>Galeomorphii</taxon>
        <taxon>Galeoidea</taxon>
        <taxon>Carcharhiniformes</taxon>
        <taxon>Scyliorhinidae</taxon>
        <taxon>Scyliorhinus</taxon>
    </lineage>
</organism>
<reference evidence="4 5" key="1">
    <citation type="journal article" date="2018" name="Nat. Ecol. Evol.">
        <title>Shark genomes provide insights into elasmobranch evolution and the origin of vertebrates.</title>
        <authorList>
            <person name="Hara Y"/>
            <person name="Yamaguchi K"/>
            <person name="Onimaru K"/>
            <person name="Kadota M"/>
            <person name="Koyanagi M"/>
            <person name="Keeley SD"/>
            <person name="Tatsumi K"/>
            <person name="Tanaka K"/>
            <person name="Motone F"/>
            <person name="Kageyama Y"/>
            <person name="Nozu R"/>
            <person name="Adachi N"/>
            <person name="Nishimura O"/>
            <person name="Nakagawa R"/>
            <person name="Tanegashima C"/>
            <person name="Kiyatake I"/>
            <person name="Matsumoto R"/>
            <person name="Murakumo K"/>
            <person name="Nishida K"/>
            <person name="Terakita A"/>
            <person name="Kuratani S"/>
            <person name="Sato K"/>
            <person name="Hyodo S Kuraku.S."/>
        </authorList>
    </citation>
    <scope>NUCLEOTIDE SEQUENCE [LARGE SCALE GENOMIC DNA]</scope>
</reference>
<feature type="transmembrane region" description="Helical" evidence="2">
    <location>
        <begin position="192"/>
        <end position="211"/>
    </location>
</feature>
<feature type="transmembrane region" description="Helical" evidence="2">
    <location>
        <begin position="631"/>
        <end position="649"/>
    </location>
</feature>
<evidence type="ECO:0000256" key="1">
    <source>
        <dbReference type="SAM" id="MobiDB-lite"/>
    </source>
</evidence>
<feature type="transmembrane region" description="Helical" evidence="2">
    <location>
        <begin position="682"/>
        <end position="703"/>
    </location>
</feature>